<dbReference type="AlphaFoldDB" id="A0A0W0GI33"/>
<dbReference type="SUPFAM" id="SSF55486">
    <property type="entry name" value="Metalloproteases ('zincins'), catalytic domain"/>
    <property type="match status" value="1"/>
</dbReference>
<organism evidence="1 2">
    <name type="scientific">Dehalogenimonas alkenigignens</name>
    <dbReference type="NCBI Taxonomy" id="1217799"/>
    <lineage>
        <taxon>Bacteria</taxon>
        <taxon>Bacillati</taxon>
        <taxon>Chloroflexota</taxon>
        <taxon>Dehalococcoidia</taxon>
        <taxon>Dehalococcoidales</taxon>
        <taxon>Dehalococcoidaceae</taxon>
        <taxon>Dehalogenimonas</taxon>
    </lineage>
</organism>
<dbReference type="Proteomes" id="UP000053947">
    <property type="component" value="Unassembled WGS sequence"/>
</dbReference>
<name>A0A0W0GI33_9CHLR</name>
<proteinExistence type="predicted"/>
<evidence type="ECO:0008006" key="3">
    <source>
        <dbReference type="Google" id="ProtNLM"/>
    </source>
</evidence>
<sequence length="126" mass="14393">MDKNRFANLVEQALDKLPDEFLEIMDNVEVLVEDYPTKSQCAGAKKTELLGLYEGVPLTERDSRYSLVLPDKITIFQKPIEAICRTDSEIIDQVEKTVKHEVAHFFGMSDDELDDIEAGWLEGEEE</sequence>
<dbReference type="STRING" id="1217799.DEALK_10400"/>
<gene>
    <name evidence="1" type="ORF">DEALK_10400</name>
</gene>
<dbReference type="InterPro" id="IPR010428">
    <property type="entry name" value="Zincin_1"/>
</dbReference>
<comment type="caution">
    <text evidence="1">The sequence shown here is derived from an EMBL/GenBank/DDBJ whole genome shotgun (WGS) entry which is preliminary data.</text>
</comment>
<evidence type="ECO:0000313" key="1">
    <source>
        <dbReference type="EMBL" id="KTB48195.1"/>
    </source>
</evidence>
<accession>A0A0W0GI33</accession>
<dbReference type="InterPro" id="IPR038555">
    <property type="entry name" value="Zincin_1_sf"/>
</dbReference>
<dbReference type="Pfam" id="PF06262">
    <property type="entry name" value="Zincin_1"/>
    <property type="match status" value="1"/>
</dbReference>
<reference evidence="1 2" key="1">
    <citation type="submission" date="2015-06" db="EMBL/GenBank/DDBJ databases">
        <title>Genome sequence of the organohalide-respiring Dehalogenimonas alkenigignens type strain (IP3-3T).</title>
        <authorList>
            <person name="Key T.A."/>
            <person name="Richmond D.P."/>
            <person name="Bowman K.S."/>
            <person name="Cho Y.-J."/>
            <person name="Chun J."/>
            <person name="da Costa M.S."/>
            <person name="Rainey F.A."/>
            <person name="Moe W.M."/>
        </authorList>
    </citation>
    <scope>NUCLEOTIDE SEQUENCE [LARGE SCALE GENOMIC DNA]</scope>
    <source>
        <strain evidence="1 2">IP3-3</strain>
    </source>
</reference>
<dbReference type="OrthoDB" id="9806895at2"/>
<dbReference type="Gene3D" id="3.30.2010.20">
    <property type="match status" value="1"/>
</dbReference>
<protein>
    <recommendedName>
        <fullName evidence="3">Metallopeptidase family protein</fullName>
    </recommendedName>
</protein>
<dbReference type="RefSeq" id="WP_058439219.1">
    <property type="nucleotide sequence ID" value="NZ_KQ758903.1"/>
</dbReference>
<dbReference type="CDD" id="cd12952">
    <property type="entry name" value="MMP_ACEL2062"/>
    <property type="match status" value="1"/>
</dbReference>
<evidence type="ECO:0000313" key="2">
    <source>
        <dbReference type="Proteomes" id="UP000053947"/>
    </source>
</evidence>
<keyword evidence="2" id="KW-1185">Reference proteome</keyword>
<dbReference type="EMBL" id="LFDV01000002">
    <property type="protein sequence ID" value="KTB48195.1"/>
    <property type="molecule type" value="Genomic_DNA"/>
</dbReference>